<dbReference type="CDD" id="cd16936">
    <property type="entry name" value="HATPase_RsbW-like"/>
    <property type="match status" value="1"/>
</dbReference>
<keyword evidence="1" id="KW-0723">Serine/threonine-protein kinase</keyword>
<evidence type="ECO:0000313" key="4">
    <source>
        <dbReference type="Proteomes" id="UP000184111"/>
    </source>
</evidence>
<dbReference type="Gene3D" id="3.30.565.10">
    <property type="entry name" value="Histidine kinase-like ATPase, C-terminal domain"/>
    <property type="match status" value="1"/>
</dbReference>
<dbReference type="GO" id="GO:0004674">
    <property type="term" value="F:protein serine/threonine kinase activity"/>
    <property type="evidence" value="ECO:0007669"/>
    <property type="project" value="UniProtKB-KW"/>
</dbReference>
<dbReference type="PANTHER" id="PTHR35526">
    <property type="entry name" value="ANTI-SIGMA-F FACTOR RSBW-RELATED"/>
    <property type="match status" value="1"/>
</dbReference>
<dbReference type="InterPro" id="IPR050267">
    <property type="entry name" value="Anti-sigma-factor_SerPK"/>
</dbReference>
<reference evidence="3 4" key="1">
    <citation type="submission" date="2016-11" db="EMBL/GenBank/DDBJ databases">
        <authorList>
            <person name="Jaros S."/>
            <person name="Januszkiewicz K."/>
            <person name="Wedrychowicz H."/>
        </authorList>
    </citation>
    <scope>NUCLEOTIDE SEQUENCE [LARGE SCALE GENOMIC DNA]</scope>
    <source>
        <strain evidence="3 4">CGMCC 4.2025</strain>
    </source>
</reference>
<keyword evidence="3" id="KW-0808">Transferase</keyword>
<dbReference type="InterPro" id="IPR036890">
    <property type="entry name" value="HATPase_C_sf"/>
</dbReference>
<dbReference type="AlphaFoldDB" id="A0A1M7NZ16"/>
<dbReference type="EMBL" id="FRBI01000020">
    <property type="protein sequence ID" value="SHN09487.1"/>
    <property type="molecule type" value="Genomic_DNA"/>
</dbReference>
<keyword evidence="3" id="KW-0418">Kinase</keyword>
<evidence type="ECO:0000256" key="1">
    <source>
        <dbReference type="ARBA" id="ARBA00022527"/>
    </source>
</evidence>
<organism evidence="3 4">
    <name type="scientific">Actinacidiphila paucisporea</name>
    <dbReference type="NCBI Taxonomy" id="310782"/>
    <lineage>
        <taxon>Bacteria</taxon>
        <taxon>Bacillati</taxon>
        <taxon>Actinomycetota</taxon>
        <taxon>Actinomycetes</taxon>
        <taxon>Kitasatosporales</taxon>
        <taxon>Streptomycetaceae</taxon>
        <taxon>Actinacidiphila</taxon>
    </lineage>
</organism>
<dbReference type="STRING" id="310782.SAMN05216499_12074"/>
<evidence type="ECO:0000313" key="3">
    <source>
        <dbReference type="EMBL" id="SHN09487.1"/>
    </source>
</evidence>
<dbReference type="InterPro" id="IPR003594">
    <property type="entry name" value="HATPase_dom"/>
</dbReference>
<name>A0A1M7NZ16_9ACTN</name>
<proteinExistence type="predicted"/>
<dbReference type="Pfam" id="PF13581">
    <property type="entry name" value="HATPase_c_2"/>
    <property type="match status" value="1"/>
</dbReference>
<dbReference type="OrthoDB" id="5184679at2"/>
<dbReference type="RefSeq" id="WP_073501354.1">
    <property type="nucleotide sequence ID" value="NZ_FRBI01000020.1"/>
</dbReference>
<accession>A0A1M7NZ16</accession>
<evidence type="ECO:0000259" key="2">
    <source>
        <dbReference type="Pfam" id="PF13581"/>
    </source>
</evidence>
<sequence length="135" mass="14347">MELPPATPHDARPPEVRVDFDGASGCIAEARDVAGLFLRDHAPHAGGTFPDDVLLVVSELVTNAVRHAPGPLTLTVCLLPGGIGITVRDTGPGRPYTRTPDRTGGRGWPIVQSLARRVHVVPEHGGKTVQAELDW</sequence>
<protein>
    <submittedName>
        <fullName evidence="3">Anti-sigma regulatory factor (Ser/Thr protein kinase)</fullName>
    </submittedName>
</protein>
<dbReference type="PANTHER" id="PTHR35526:SF3">
    <property type="entry name" value="ANTI-SIGMA-F FACTOR RSBW"/>
    <property type="match status" value="1"/>
</dbReference>
<feature type="domain" description="Histidine kinase/HSP90-like ATPase" evidence="2">
    <location>
        <begin position="49"/>
        <end position="130"/>
    </location>
</feature>
<dbReference type="SUPFAM" id="SSF55874">
    <property type="entry name" value="ATPase domain of HSP90 chaperone/DNA topoisomerase II/histidine kinase"/>
    <property type="match status" value="1"/>
</dbReference>
<keyword evidence="4" id="KW-1185">Reference proteome</keyword>
<gene>
    <name evidence="3" type="ORF">SAMN05216499_12074</name>
</gene>
<dbReference type="Proteomes" id="UP000184111">
    <property type="component" value="Unassembled WGS sequence"/>
</dbReference>